<gene>
    <name evidence="3" type="ORF">F4V43_11855</name>
</gene>
<keyword evidence="4" id="KW-1185">Reference proteome</keyword>
<keyword evidence="2" id="KW-0812">Transmembrane</keyword>
<feature type="repeat" description="TPR" evidence="1">
    <location>
        <begin position="169"/>
        <end position="202"/>
    </location>
</feature>
<accession>A0A5J5G911</accession>
<feature type="transmembrane region" description="Helical" evidence="2">
    <location>
        <begin position="6"/>
        <end position="31"/>
    </location>
</feature>
<dbReference type="InterPro" id="IPR011990">
    <property type="entry name" value="TPR-like_helical_dom_sf"/>
</dbReference>
<dbReference type="InterPro" id="IPR019734">
    <property type="entry name" value="TPR_rpt"/>
</dbReference>
<evidence type="ECO:0000256" key="1">
    <source>
        <dbReference type="PROSITE-ProRule" id="PRU00339"/>
    </source>
</evidence>
<dbReference type="Gene3D" id="1.25.40.10">
    <property type="entry name" value="Tetratricopeptide repeat domain"/>
    <property type="match status" value="1"/>
</dbReference>
<organism evidence="3 4">
    <name type="scientific">Paenibacillus spiritus</name>
    <dbReference type="NCBI Taxonomy" id="2496557"/>
    <lineage>
        <taxon>Bacteria</taxon>
        <taxon>Bacillati</taxon>
        <taxon>Bacillota</taxon>
        <taxon>Bacilli</taxon>
        <taxon>Bacillales</taxon>
        <taxon>Paenibacillaceae</taxon>
        <taxon>Paenibacillus</taxon>
    </lineage>
</organism>
<dbReference type="SMART" id="SM00028">
    <property type="entry name" value="TPR"/>
    <property type="match status" value="2"/>
</dbReference>
<keyword evidence="2" id="KW-1133">Transmembrane helix</keyword>
<keyword evidence="2" id="KW-0472">Membrane</keyword>
<dbReference type="Pfam" id="PF13181">
    <property type="entry name" value="TPR_8"/>
    <property type="match status" value="1"/>
</dbReference>
<evidence type="ECO:0000256" key="2">
    <source>
        <dbReference type="SAM" id="Phobius"/>
    </source>
</evidence>
<dbReference type="EMBL" id="VYKK01000015">
    <property type="protein sequence ID" value="KAA9004092.1"/>
    <property type="molecule type" value="Genomic_DNA"/>
</dbReference>
<sequence length="223" mass="26076">MGKFIGFVLLWNLVGNPVLALLILIAILYILDRRYVGIFPSIVRPFKRGRQISRLRSTLSMNPNDVSSRYELARLLAERKKYAEARELLAGIEDRYEQSADYWVDLGMVDLKLGRLEEGERRVLQGLELNPKSRYGEPYLRLAEAFRHTDRDKSMRYLHEFQAVHSSSSQSYYLLGSMYRTLGNSGEAKRSFRESVAVYRSLPRYKKRQERGWALRSWFAGLR</sequence>
<reference evidence="3 4" key="1">
    <citation type="submission" date="2019-09" db="EMBL/GenBank/DDBJ databases">
        <title>Bacillus ochoae sp. nov., Paenibacillus whitsoniae sp. nov., Paenibacillus spiritus sp. nov. Isolated from the Mars Exploration Rover during spacecraft assembly.</title>
        <authorList>
            <person name="Seuylemezian A."/>
            <person name="Vaishampayan P."/>
        </authorList>
    </citation>
    <scope>NUCLEOTIDE SEQUENCE [LARGE SCALE GENOMIC DNA]</scope>
    <source>
        <strain evidence="3 4">MER_111</strain>
    </source>
</reference>
<dbReference type="OrthoDB" id="2658060at2"/>
<dbReference type="RefSeq" id="WP_150458446.1">
    <property type="nucleotide sequence ID" value="NZ_VYKK01000015.1"/>
</dbReference>
<evidence type="ECO:0000313" key="3">
    <source>
        <dbReference type="EMBL" id="KAA9004092.1"/>
    </source>
</evidence>
<protein>
    <submittedName>
        <fullName evidence="3">Tetratricopeptide repeat protein</fullName>
    </submittedName>
</protein>
<evidence type="ECO:0000313" key="4">
    <source>
        <dbReference type="Proteomes" id="UP000367750"/>
    </source>
</evidence>
<dbReference type="SUPFAM" id="SSF48452">
    <property type="entry name" value="TPR-like"/>
    <property type="match status" value="1"/>
</dbReference>
<comment type="caution">
    <text evidence="3">The sequence shown here is derived from an EMBL/GenBank/DDBJ whole genome shotgun (WGS) entry which is preliminary data.</text>
</comment>
<feature type="repeat" description="TPR" evidence="1">
    <location>
        <begin position="100"/>
        <end position="133"/>
    </location>
</feature>
<dbReference type="AlphaFoldDB" id="A0A5J5G911"/>
<name>A0A5J5G911_9BACL</name>
<keyword evidence="1" id="KW-0802">TPR repeat</keyword>
<dbReference type="PROSITE" id="PS50005">
    <property type="entry name" value="TPR"/>
    <property type="match status" value="2"/>
</dbReference>
<dbReference type="Proteomes" id="UP000367750">
    <property type="component" value="Unassembled WGS sequence"/>
</dbReference>
<proteinExistence type="predicted"/>
<dbReference type="Pfam" id="PF14559">
    <property type="entry name" value="TPR_19"/>
    <property type="match status" value="1"/>
</dbReference>